<dbReference type="Proteomes" id="UP000011014">
    <property type="component" value="Unassembled WGS sequence"/>
</dbReference>
<evidence type="ECO:0000256" key="1">
    <source>
        <dbReference type="SAM" id="Coils"/>
    </source>
</evidence>
<keyword evidence="1" id="KW-0175">Coiled coil</keyword>
<protein>
    <submittedName>
        <fullName evidence="2">Uncharacterized protein</fullName>
    </submittedName>
</protein>
<reference evidence="2" key="1">
    <citation type="journal article" date="2010" name="Science">
        <title>Plasticity of animal genome architecture unmasked by rapid evolution of a pelagic tunicate.</title>
        <authorList>
            <person name="Denoeud F."/>
            <person name="Henriet S."/>
            <person name="Mungpakdee S."/>
            <person name="Aury J.M."/>
            <person name="Da Silva C."/>
            <person name="Brinkmann H."/>
            <person name="Mikhaleva J."/>
            <person name="Olsen L.C."/>
            <person name="Jubin C."/>
            <person name="Canestro C."/>
            <person name="Bouquet J.M."/>
            <person name="Danks G."/>
            <person name="Poulain J."/>
            <person name="Campsteijn C."/>
            <person name="Adamski M."/>
            <person name="Cross I."/>
            <person name="Yadetie F."/>
            <person name="Muffato M."/>
            <person name="Louis A."/>
            <person name="Butcher S."/>
            <person name="Tsagkogeorga G."/>
            <person name="Konrad A."/>
            <person name="Singh S."/>
            <person name="Jensen M.F."/>
            <person name="Cong E.H."/>
            <person name="Eikeseth-Otteraa H."/>
            <person name="Noel B."/>
            <person name="Anthouard V."/>
            <person name="Porcel B.M."/>
            <person name="Kachouri-Lafond R."/>
            <person name="Nishino A."/>
            <person name="Ugolini M."/>
            <person name="Chourrout P."/>
            <person name="Nishida H."/>
            <person name="Aasland R."/>
            <person name="Huzurbazar S."/>
            <person name="Westhof E."/>
            <person name="Delsuc F."/>
            <person name="Lehrach H."/>
            <person name="Reinhardt R."/>
            <person name="Weissenbach J."/>
            <person name="Roy S.W."/>
            <person name="Artiguenave F."/>
            <person name="Postlethwait J.H."/>
            <person name="Manak J.R."/>
            <person name="Thompson E.M."/>
            <person name="Jaillon O."/>
            <person name="Du Pasquier L."/>
            <person name="Boudinot P."/>
            <person name="Liberles D.A."/>
            <person name="Volff J.N."/>
            <person name="Philippe H."/>
            <person name="Lenhard B."/>
            <person name="Roest Crollius H."/>
            <person name="Wincker P."/>
            <person name="Chourrout D."/>
        </authorList>
    </citation>
    <scope>NUCLEOTIDE SEQUENCE [LARGE SCALE GENOMIC DNA]</scope>
</reference>
<sequence>MLNFQTVLASAVTAVVALITVYTDTRKIENRSAETEEKQRRIEVNRKIREEEEYRKKEHDKKMMDFGKQRIELEKAAKSADLKNKEHKQQVDSLLRILDDAKEKSEHREAEYRNKIEEFMTEKDKLIAEKDKALEEKDKYFEEYRKMREEKEELNRKLYEEHQLFEKILRKMQSMAMMQLIQNSGDESMKKLCLEFTKIVDSYEGPQDMPKIKERLQGFGRALDPAED</sequence>
<proteinExistence type="predicted"/>
<dbReference type="AlphaFoldDB" id="E4Y4G2"/>
<dbReference type="EMBL" id="FN654278">
    <property type="protein sequence ID" value="CBY30560.1"/>
    <property type="molecule type" value="Genomic_DNA"/>
</dbReference>
<organism evidence="2">
    <name type="scientific">Oikopleura dioica</name>
    <name type="common">Tunicate</name>
    <dbReference type="NCBI Taxonomy" id="34765"/>
    <lineage>
        <taxon>Eukaryota</taxon>
        <taxon>Metazoa</taxon>
        <taxon>Chordata</taxon>
        <taxon>Tunicata</taxon>
        <taxon>Appendicularia</taxon>
        <taxon>Copelata</taxon>
        <taxon>Oikopleuridae</taxon>
        <taxon>Oikopleura</taxon>
    </lineage>
</organism>
<accession>E4Y4G2</accession>
<name>E4Y4G2_OIKDI</name>
<gene>
    <name evidence="2" type="ORF">GSOID_T00018432001</name>
</gene>
<feature type="coiled-coil region" evidence="1">
    <location>
        <begin position="68"/>
        <end position="164"/>
    </location>
</feature>
<evidence type="ECO:0000313" key="2">
    <source>
        <dbReference type="EMBL" id="CBY30560.1"/>
    </source>
</evidence>